<dbReference type="OrthoDB" id="8266148at2"/>
<protein>
    <submittedName>
        <fullName evidence="2">Uncharacterized protein</fullName>
    </submittedName>
</protein>
<organism evidence="2 3">
    <name type="scientific">Sandarakinorhabdus cyanobacteriorum</name>
    <dbReference type="NCBI Taxonomy" id="1981098"/>
    <lineage>
        <taxon>Bacteria</taxon>
        <taxon>Pseudomonadati</taxon>
        <taxon>Pseudomonadota</taxon>
        <taxon>Alphaproteobacteria</taxon>
        <taxon>Sphingomonadales</taxon>
        <taxon>Sphingosinicellaceae</taxon>
        <taxon>Sandarakinorhabdus</taxon>
    </lineage>
</organism>
<dbReference type="Proteomes" id="UP000216991">
    <property type="component" value="Unassembled WGS sequence"/>
</dbReference>
<evidence type="ECO:0000313" key="2">
    <source>
        <dbReference type="EMBL" id="OYQ31246.1"/>
    </source>
</evidence>
<keyword evidence="3" id="KW-1185">Reference proteome</keyword>
<name>A0A255YPT4_9SPHN</name>
<comment type="caution">
    <text evidence="2">The sequence shown here is derived from an EMBL/GenBank/DDBJ whole genome shotgun (WGS) entry which is preliminary data.</text>
</comment>
<sequence length="66" mass="7044">MILKALDTLHISSVSSNNILAGQNFELDDHFGRQLIERGLAVEAGGSEPAPAVTRKSGSTHRTKAE</sequence>
<dbReference type="RefSeq" id="WP_094472977.1">
    <property type="nucleotide sequence ID" value="NZ_NOXT01000088.1"/>
</dbReference>
<feature type="region of interest" description="Disordered" evidence="1">
    <location>
        <begin position="42"/>
        <end position="66"/>
    </location>
</feature>
<gene>
    <name evidence="2" type="ORF">CHU93_04590</name>
</gene>
<proteinExistence type="predicted"/>
<evidence type="ECO:0000313" key="3">
    <source>
        <dbReference type="Proteomes" id="UP000216991"/>
    </source>
</evidence>
<dbReference type="AlphaFoldDB" id="A0A255YPT4"/>
<evidence type="ECO:0000256" key="1">
    <source>
        <dbReference type="SAM" id="MobiDB-lite"/>
    </source>
</evidence>
<accession>A0A255YPT4</accession>
<dbReference type="EMBL" id="NOXT01000088">
    <property type="protein sequence ID" value="OYQ31246.1"/>
    <property type="molecule type" value="Genomic_DNA"/>
</dbReference>
<reference evidence="2 3" key="1">
    <citation type="submission" date="2017-07" db="EMBL/GenBank/DDBJ databases">
        <title>Sandarakinorhabdus cyanobacteriorum sp. nov., a novel bacterium isolated from cyanobacterial aggregates in a eutrophic lake.</title>
        <authorList>
            <person name="Cai H."/>
        </authorList>
    </citation>
    <scope>NUCLEOTIDE SEQUENCE [LARGE SCALE GENOMIC DNA]</scope>
    <source>
        <strain evidence="2 3">TH057</strain>
    </source>
</reference>